<evidence type="ECO:0000256" key="7">
    <source>
        <dbReference type="ARBA" id="ARBA00022917"/>
    </source>
</evidence>
<dbReference type="InterPro" id="IPR001412">
    <property type="entry name" value="aa-tRNA-synth_I_CS"/>
</dbReference>
<reference evidence="16" key="1">
    <citation type="journal article" date="2012" name="Stand. Genomic Sci.">
        <title>Genome sequence of the Antarctic rhodopsins-containing flavobacterium Gillisia limnaea type strain (R-8282(T)).</title>
        <authorList>
            <person name="Riedel T."/>
            <person name="Held B."/>
            <person name="Nolan M."/>
            <person name="Lucas S."/>
            <person name="Lapidus A."/>
            <person name="Tice H."/>
            <person name="Del Rio T.G."/>
            <person name="Cheng J.F."/>
            <person name="Han C."/>
            <person name="Tapia R."/>
            <person name="Goodwin L.A."/>
            <person name="Pitluck S."/>
            <person name="Liolios K."/>
            <person name="Mavromatis K."/>
            <person name="Pagani I."/>
            <person name="Ivanova N."/>
            <person name="Mikhailova N."/>
            <person name="Pati A."/>
            <person name="Chen A."/>
            <person name="Palaniappan K."/>
            <person name="Land M."/>
            <person name="Rohde M."/>
            <person name="Tindall B.J."/>
            <person name="Detter J.C."/>
            <person name="Goker M."/>
            <person name="Bristow J."/>
            <person name="Eisen J.A."/>
            <person name="Markowitz V."/>
            <person name="Hugenholtz P."/>
            <person name="Kyrpides N.C."/>
            <person name="Klenk H.P."/>
            <person name="Woyke T."/>
        </authorList>
    </citation>
    <scope>NUCLEOTIDE SEQUENCE [LARGE SCALE GENOMIC DNA]</scope>
    <source>
        <strain evidence="16">DSM 15749 / LMG 21470 / R-8282</strain>
    </source>
</reference>
<evidence type="ECO:0000256" key="2">
    <source>
        <dbReference type="ARBA" id="ARBA00012836"/>
    </source>
</evidence>
<dbReference type="FunFam" id="2.40.240.10:FF:000001">
    <property type="entry name" value="Glutamine--tRNA ligase"/>
    <property type="match status" value="1"/>
</dbReference>
<dbReference type="EC" id="6.1.1.18" evidence="2 10"/>
<dbReference type="Pfam" id="PF00749">
    <property type="entry name" value="tRNA-synt_1c"/>
    <property type="match status" value="1"/>
</dbReference>
<dbReference type="InterPro" id="IPR020058">
    <property type="entry name" value="Glu/Gln-tRNA-synth_Ib_cat-dom"/>
</dbReference>
<dbReference type="Gene3D" id="2.40.240.10">
    <property type="entry name" value="Ribosomal Protein L25, Chain P"/>
    <property type="match status" value="2"/>
</dbReference>
<evidence type="ECO:0000256" key="11">
    <source>
        <dbReference type="RuleBase" id="RU363037"/>
    </source>
</evidence>
<keyword evidence="8 11" id="KW-0030">Aminoacyl-tRNA synthetase</keyword>
<dbReference type="InterPro" id="IPR050132">
    <property type="entry name" value="Gln/Glu-tRNA_Ligase"/>
</dbReference>
<organism evidence="15 16">
    <name type="scientific">Gillisia limnaea (strain DSM 15749 / LMG 21470 / R-8282)</name>
    <dbReference type="NCBI Taxonomy" id="865937"/>
    <lineage>
        <taxon>Bacteria</taxon>
        <taxon>Pseudomonadati</taxon>
        <taxon>Bacteroidota</taxon>
        <taxon>Flavobacteriia</taxon>
        <taxon>Flavobacteriales</taxon>
        <taxon>Flavobacteriaceae</taxon>
        <taxon>Gillisia</taxon>
    </lineage>
</organism>
<dbReference type="Gene3D" id="3.90.800.10">
    <property type="entry name" value="Glutamyl-tRNA Synthetase, Domain 3"/>
    <property type="match status" value="1"/>
</dbReference>
<dbReference type="EMBL" id="JH594606">
    <property type="protein sequence ID" value="EHQ02727.1"/>
    <property type="molecule type" value="Genomic_DNA"/>
</dbReference>
<dbReference type="STRING" id="865937.Gilli_2094"/>
<name>H2BU93_GILLR</name>
<accession>H2BU93</accession>
<keyword evidence="16" id="KW-1185">Reference proteome</keyword>
<feature type="domain" description="Glutamyl/glutaminyl-tRNA synthetase class Ib catalytic" evidence="12">
    <location>
        <begin position="28"/>
        <end position="338"/>
    </location>
</feature>
<dbReference type="RefSeq" id="WP_006989037.1">
    <property type="nucleotide sequence ID" value="NZ_JH594606.1"/>
</dbReference>
<keyword evidence="4 11" id="KW-0436">Ligase</keyword>
<gene>
    <name evidence="15" type="ORF">Gilli_2094</name>
</gene>
<dbReference type="InterPro" id="IPR020061">
    <property type="entry name" value="Glu_tRNA_lig_a-bdl"/>
</dbReference>
<dbReference type="InterPro" id="IPR004514">
    <property type="entry name" value="Gln-tRNA-synth"/>
</dbReference>
<dbReference type="InterPro" id="IPR014729">
    <property type="entry name" value="Rossmann-like_a/b/a_fold"/>
</dbReference>
<dbReference type="AlphaFoldDB" id="H2BU93"/>
<dbReference type="GO" id="GO:0005524">
    <property type="term" value="F:ATP binding"/>
    <property type="evidence" value="ECO:0007669"/>
    <property type="project" value="UniProtKB-KW"/>
</dbReference>
<dbReference type="Pfam" id="PF20974">
    <property type="entry name" value="tRNA-synt_1c_C2"/>
    <property type="match status" value="1"/>
</dbReference>
<dbReference type="Gene3D" id="1.10.1160.10">
    <property type="entry name" value="Glutamyl-trna Synthetase, Domain 2"/>
    <property type="match status" value="1"/>
</dbReference>
<evidence type="ECO:0000259" key="14">
    <source>
        <dbReference type="Pfam" id="PF20974"/>
    </source>
</evidence>
<dbReference type="PROSITE" id="PS00178">
    <property type="entry name" value="AA_TRNA_LIGASE_I"/>
    <property type="match status" value="1"/>
</dbReference>
<evidence type="ECO:0000256" key="8">
    <source>
        <dbReference type="ARBA" id="ARBA00023146"/>
    </source>
</evidence>
<keyword evidence="5 11" id="KW-0547">Nucleotide-binding</keyword>
<comment type="catalytic activity">
    <reaction evidence="9">
        <text>tRNA(Gln) + L-glutamine + ATP = L-glutaminyl-tRNA(Gln) + AMP + diphosphate</text>
        <dbReference type="Rhea" id="RHEA:20121"/>
        <dbReference type="Rhea" id="RHEA-COMP:9662"/>
        <dbReference type="Rhea" id="RHEA-COMP:9681"/>
        <dbReference type="ChEBI" id="CHEBI:30616"/>
        <dbReference type="ChEBI" id="CHEBI:33019"/>
        <dbReference type="ChEBI" id="CHEBI:58359"/>
        <dbReference type="ChEBI" id="CHEBI:78442"/>
        <dbReference type="ChEBI" id="CHEBI:78521"/>
        <dbReference type="ChEBI" id="CHEBI:456215"/>
        <dbReference type="EC" id="6.1.1.18"/>
    </reaction>
</comment>
<dbReference type="HOGENOM" id="CLU_001882_3_1_10"/>
<dbReference type="OrthoDB" id="9801560at2"/>
<dbReference type="Gene3D" id="3.40.50.620">
    <property type="entry name" value="HUPs"/>
    <property type="match status" value="1"/>
</dbReference>
<proteinExistence type="inferred from homology"/>
<dbReference type="InterPro" id="IPR011035">
    <property type="entry name" value="Ribosomal_bL25/Gln-tRNA_synth"/>
</dbReference>
<dbReference type="InterPro" id="IPR000924">
    <property type="entry name" value="Glu/Gln-tRNA-synth"/>
</dbReference>
<dbReference type="PRINTS" id="PR00987">
    <property type="entry name" value="TRNASYNTHGLU"/>
</dbReference>
<dbReference type="PANTHER" id="PTHR43097:SF5">
    <property type="entry name" value="GLUTAMATE--TRNA LIGASE"/>
    <property type="match status" value="1"/>
</dbReference>
<evidence type="ECO:0000256" key="9">
    <source>
        <dbReference type="ARBA" id="ARBA00048270"/>
    </source>
</evidence>
<dbReference type="SUPFAM" id="SSF50715">
    <property type="entry name" value="Ribosomal protein L25-like"/>
    <property type="match status" value="1"/>
</dbReference>
<dbReference type="FunFam" id="3.90.800.10:FF:000001">
    <property type="entry name" value="Glutamine--tRNA ligase"/>
    <property type="match status" value="1"/>
</dbReference>
<evidence type="ECO:0000256" key="6">
    <source>
        <dbReference type="ARBA" id="ARBA00022840"/>
    </source>
</evidence>
<dbReference type="SUPFAM" id="SSF52374">
    <property type="entry name" value="Nucleotidylyl transferase"/>
    <property type="match status" value="1"/>
</dbReference>
<dbReference type="GO" id="GO:0004819">
    <property type="term" value="F:glutamine-tRNA ligase activity"/>
    <property type="evidence" value="ECO:0007669"/>
    <property type="project" value="UniProtKB-UniRule"/>
</dbReference>
<keyword evidence="3" id="KW-0963">Cytoplasm</keyword>
<keyword evidence="6 11" id="KW-0067">ATP-binding</keyword>
<feature type="domain" description="tRNA synthetases class I (E and Q) anti-codon binding" evidence="14">
    <location>
        <begin position="460"/>
        <end position="534"/>
    </location>
</feature>
<dbReference type="FunFam" id="1.10.1160.10:FF:000001">
    <property type="entry name" value="Glutamine--tRNA ligase"/>
    <property type="match status" value="1"/>
</dbReference>
<dbReference type="InterPro" id="IPR020059">
    <property type="entry name" value="Glu/Gln-tRNA-synth_Ib_codon-bd"/>
</dbReference>
<dbReference type="GO" id="GO:0006425">
    <property type="term" value="P:glutaminyl-tRNA aminoacylation"/>
    <property type="evidence" value="ECO:0007669"/>
    <property type="project" value="UniProtKB-UniRule"/>
</dbReference>
<keyword evidence="7 11" id="KW-0648">Protein biosynthesis</keyword>
<evidence type="ECO:0000313" key="15">
    <source>
        <dbReference type="EMBL" id="EHQ02727.1"/>
    </source>
</evidence>
<dbReference type="InterPro" id="IPR049437">
    <property type="entry name" value="tRNA-synt_1c_C2"/>
</dbReference>
<evidence type="ECO:0000259" key="12">
    <source>
        <dbReference type="Pfam" id="PF00749"/>
    </source>
</evidence>
<dbReference type="InterPro" id="IPR020056">
    <property type="entry name" value="Rbsml_bL25/Gln-tRNA_synth_N"/>
</dbReference>
<evidence type="ECO:0000256" key="1">
    <source>
        <dbReference type="ARBA" id="ARBA00005594"/>
    </source>
</evidence>
<dbReference type="NCBIfam" id="TIGR00440">
    <property type="entry name" value="glnS"/>
    <property type="match status" value="1"/>
</dbReference>
<evidence type="ECO:0000313" key="16">
    <source>
        <dbReference type="Proteomes" id="UP000003844"/>
    </source>
</evidence>
<dbReference type="PANTHER" id="PTHR43097">
    <property type="entry name" value="GLUTAMINE-TRNA LIGASE"/>
    <property type="match status" value="1"/>
</dbReference>
<evidence type="ECO:0000256" key="5">
    <source>
        <dbReference type="ARBA" id="ARBA00022741"/>
    </source>
</evidence>
<evidence type="ECO:0000259" key="13">
    <source>
        <dbReference type="Pfam" id="PF03950"/>
    </source>
</evidence>
<protein>
    <recommendedName>
        <fullName evidence="2 10">Glutamine--tRNA ligase</fullName>
        <ecNumber evidence="2 10">6.1.1.18</ecNumber>
    </recommendedName>
</protein>
<dbReference type="Pfam" id="PF03950">
    <property type="entry name" value="tRNA-synt_1c_C"/>
    <property type="match status" value="1"/>
</dbReference>
<sequence>MSEVKKSLNFIEQIIEEDLKENYSREQLKFRFPPEPNGYLHIGHAKSICLNFGLGEKYGAPVNLRFDDTNPIKEEQEFVDSIKEDVLWLGFKWDKECYASDYFQQLYDWAVQMIRDGYAYVDSQPSAVMAEQKGTPTQPGVNSPFRSRTIEENLDLFEKMKNGETEEGVHVLRAKIDMASKNMLMRDPVMYRSLHKKHHRTGNNWMIYPLYDWAHGQSDFTEQVSHSLCTLEFVMHRELYNWFLKVIDTKDQLNPKQTEFARLNLSYTVMSKRKLAELVNKNIVSSWDDPRMPTISGLRRRGYTPASIRKFAETIGVAKRDNVIDVSLLEFCIREDLNKIAPRVMGVLDPVKLVITNYQEEKEEWLETENNPEDESAGTREIPFSKELYIEREDFKEEANRKFFRLSLGKEVRLKSAYIIKGEKVVKDENGEIIEIHCTYDSQSKSGSGTEESLRKVKGTLHWVSVKHAVEAEIRLYDRLFNVESPDTDKEKSYMEFINPDSLQIVRGYVEPGLKAAGVSEKFQFQRIGYFNVDKDTTEDKLVFNRTVALRDSWGKQNQ</sequence>
<evidence type="ECO:0000256" key="4">
    <source>
        <dbReference type="ARBA" id="ARBA00022598"/>
    </source>
</evidence>
<dbReference type="FunFam" id="3.40.50.620:FF:000037">
    <property type="entry name" value="Glutamine--tRNA ligase cytoplasmic"/>
    <property type="match status" value="1"/>
</dbReference>
<evidence type="ECO:0000256" key="3">
    <source>
        <dbReference type="ARBA" id="ARBA00022490"/>
    </source>
</evidence>
<dbReference type="GO" id="GO:0005829">
    <property type="term" value="C:cytosol"/>
    <property type="evidence" value="ECO:0007669"/>
    <property type="project" value="TreeGrafter"/>
</dbReference>
<dbReference type="eggNOG" id="COG0008">
    <property type="taxonomic scope" value="Bacteria"/>
</dbReference>
<dbReference type="Proteomes" id="UP000003844">
    <property type="component" value="Unassembled WGS sequence"/>
</dbReference>
<evidence type="ECO:0000256" key="10">
    <source>
        <dbReference type="NCBIfam" id="TIGR00440"/>
    </source>
</evidence>
<comment type="similarity">
    <text evidence="1 11">Belongs to the class-I aminoacyl-tRNA synthetase family.</text>
</comment>
<dbReference type="NCBIfam" id="NF011291">
    <property type="entry name" value="PRK14703.1"/>
    <property type="match status" value="1"/>
</dbReference>
<feature type="domain" description="Glutamyl/glutaminyl-tRNA synthetase class Ib anti-codon binding" evidence="13">
    <location>
        <begin position="341"/>
        <end position="441"/>
    </location>
</feature>